<protein>
    <submittedName>
        <fullName evidence="5">DUF5979 domain-containing protein</fullName>
    </submittedName>
</protein>
<feature type="region of interest" description="Disordered" evidence="1">
    <location>
        <begin position="1262"/>
        <end position="1287"/>
    </location>
</feature>
<dbReference type="Gene3D" id="2.60.40.1140">
    <property type="entry name" value="Collagen-binding surface protein Cna, B-type domain"/>
    <property type="match status" value="1"/>
</dbReference>
<feature type="chain" id="PRO_5045700616" evidence="3">
    <location>
        <begin position="28"/>
        <end position="2501"/>
    </location>
</feature>
<evidence type="ECO:0000313" key="6">
    <source>
        <dbReference type="Proteomes" id="UP001315860"/>
    </source>
</evidence>
<gene>
    <name evidence="5" type="ORF">NP095_14830</name>
</gene>
<feature type="domain" description="DUF5979" evidence="4">
    <location>
        <begin position="2324"/>
        <end position="2442"/>
    </location>
</feature>
<keyword evidence="6" id="KW-1185">Reference proteome</keyword>
<dbReference type="InterPro" id="IPR046022">
    <property type="entry name" value="DUF5979"/>
</dbReference>
<evidence type="ECO:0000256" key="1">
    <source>
        <dbReference type="SAM" id="MobiDB-lite"/>
    </source>
</evidence>
<feature type="domain" description="DUF5979" evidence="4">
    <location>
        <begin position="1893"/>
        <end position="1999"/>
    </location>
</feature>
<feature type="transmembrane region" description="Helical" evidence="2">
    <location>
        <begin position="2474"/>
        <end position="2494"/>
    </location>
</feature>
<dbReference type="EMBL" id="CP101990">
    <property type="protein sequence ID" value="UUI68465.1"/>
    <property type="molecule type" value="Genomic_DNA"/>
</dbReference>
<dbReference type="RefSeq" id="WP_232418384.1">
    <property type="nucleotide sequence ID" value="NZ_CP101990.1"/>
</dbReference>
<evidence type="ECO:0000259" key="4">
    <source>
        <dbReference type="Pfam" id="PF19407"/>
    </source>
</evidence>
<organism evidence="5 6">
    <name type="scientific">Aeromicrobium duanguangcaii</name>
    <dbReference type="NCBI Taxonomy" id="2968086"/>
    <lineage>
        <taxon>Bacteria</taxon>
        <taxon>Bacillati</taxon>
        <taxon>Actinomycetota</taxon>
        <taxon>Actinomycetes</taxon>
        <taxon>Propionibacteriales</taxon>
        <taxon>Nocardioidaceae</taxon>
        <taxon>Aeromicrobium</taxon>
    </lineage>
</organism>
<name>A0ABY5KDR3_9ACTN</name>
<feature type="signal peptide" evidence="3">
    <location>
        <begin position="1"/>
        <end position="27"/>
    </location>
</feature>
<keyword evidence="2" id="KW-0472">Membrane</keyword>
<reference evidence="5 6" key="1">
    <citation type="submission" date="2022-07" db="EMBL/GenBank/DDBJ databases">
        <title>Novel species in genus Aeromicrobium.</title>
        <authorList>
            <person name="Ye L."/>
        </authorList>
    </citation>
    <scope>NUCLEOTIDE SEQUENCE [LARGE SCALE GENOMIC DNA]</scope>
    <source>
        <strain evidence="6">zg-Y50</strain>
    </source>
</reference>
<evidence type="ECO:0000256" key="3">
    <source>
        <dbReference type="SAM" id="SignalP"/>
    </source>
</evidence>
<keyword evidence="3" id="KW-0732">Signal</keyword>
<feature type="domain" description="DUF5979" evidence="4">
    <location>
        <begin position="2106"/>
        <end position="2215"/>
    </location>
</feature>
<feature type="domain" description="DUF5979" evidence="4">
    <location>
        <begin position="1758"/>
        <end position="1889"/>
    </location>
</feature>
<accession>A0ABY5KDR3</accession>
<keyword evidence="2" id="KW-0812">Transmembrane</keyword>
<keyword evidence="2" id="KW-1133">Transmembrane helix</keyword>
<dbReference type="Pfam" id="PF19407">
    <property type="entry name" value="DUF5979"/>
    <property type="match status" value="6"/>
</dbReference>
<evidence type="ECO:0000256" key="2">
    <source>
        <dbReference type="SAM" id="Phobius"/>
    </source>
</evidence>
<feature type="domain" description="DUF5979" evidence="4">
    <location>
        <begin position="2003"/>
        <end position="2100"/>
    </location>
</feature>
<evidence type="ECO:0000313" key="5">
    <source>
        <dbReference type="EMBL" id="UUI68465.1"/>
    </source>
</evidence>
<feature type="compositionally biased region" description="Polar residues" evidence="1">
    <location>
        <begin position="1262"/>
        <end position="1277"/>
    </location>
</feature>
<feature type="domain" description="DUF5979" evidence="4">
    <location>
        <begin position="2220"/>
        <end position="2319"/>
    </location>
</feature>
<sequence>MRRALSLLSALLLVLLTFAVGTSSALAAEATADLQIMKSVDSAGPHGPGDTFSYTIVVGCSSTNDLGCVDAALNDALPDPLVLDPAVQNPVAVSLSPTGPADVKITGDDVTVRPQHQLGSDVGLRAGGSMTVTIAVQVPPTVSADFNGETLTNVASVVADNADRQSSSADVTVRVTTTLAAEVTKSVSPATVGATAGRPVTWTLKPGNASNQTVDTIVVEDVFDGAGQDHLDFVSVDATRRPATTTSTKVEYLVEGAWTTAAPGDPSDVDGVRVTYAGSFAPGVSGEVRIAQRTNSRVAAIADQQSVRVENSVTTTVAKGGTVSAEADDDASLSILKRDPDVTITKSFSDTTLVIGQEVTAALHAAVGAQDVHTLVIHEPSAGRPSFSDQGLAFTGFGDDLEWPVTAVSASIDYRYSDCATSTARTTRTDTLPGPTAGCTVEGFTLTFTAADGTDGIESSAYAEVPVEFTALTDITAATTSTNHVDTQVSTVDGATGRDDDAATFTIRPLEVFTAVDKTISPSQIWALPGARATVGLSARVRADSTAGSDRLVISDPVDPARSPSFFSSFDVTAIENTDIPACAQLTVRYWSKGDEAWVVLPGAENVAGEVAKWGIAIPASVRADLGGIQLDFAPRAVNGCPQVLPPGFNVMADYAVALKSGVPNAAATIDNDVQSRVHNATIDKGHTDTAADDVILEPTSGTGPDLVDKTWLENTVPALSGATRTARIGWSTQGLNFASMTITDPATTAELGPGAPGIATSVYDAFDLRAIAPVTPVIDPLIVNDRVAKVELFRSGTWVDVTAQACSSELACRGTFPGLTLTTAQQADTTGARITFTELVAGAGVGSSYARRPLDLSFQVRDTLRSTGDYVLGTRHAYTYNTADAGVVNNTVSVRGFGGVSGDRETRDSDRITIVDSPVNVSLTKTFDQTQLGLPIRGTVDADDYPLITSTLTARNTSAVRISSMVVTDPSPDQVAPTAFDVLDLHQIATIPLPSGIGAADVTVTLDHDGTPRDYTRAQALALSPADLADVVGVTVAYARADGRPVIAANASAAIDLVFQLRQDKRSGDPVATTSPGGVPILNEARVQADSPGRVPCLTVTTPGCSAGTATADDEFNIVGADYRITGSKTIAPASVHEDESTTYTTTLVGQPLGSARTTVMTLTDDASTFWNVMDYASASIRLPAPVNQARMDVKIGTTWTSGDWVSSAAGSTVNFALPGGTSAGSVVGVRFAFRQIVNGAPVQWERAHNPRLPITLVTTRRQTQRGNGDPVSTTRPGMDPNEGETQQGVISNTFVVDAQAQFGAHQSFTATQSYSASTLVRHRANAIKVEKAPGNTTRPPTYAPSGTIPYVLTITNTGDWDMTGFTVVDQFDLVVGASPVKAPSPAAYTFSLTSSNAAKPVPSPAPAFSAAYDEATGRLSVTAPSGFVFKSGWKLTVNAPMEFADGLGADTVVANSVTASSDRDFERCDYTVDRSDRPRVFGVADCTATTHVQPLAAATLSMRKGVKGDEAGAPGTGADDLGVVDLLNRDPSECAAPDADGFHHGSCVPVTRPGGEETWRLEMLNTGNTNAKTVAVVDTLPQVGDRGVITSAGRGSQFDVTLRNGFDSTIASLRHDGGVLKAYYSTARLSTACNTNTIQVHTNNASADGSCAFGWTEYTPSTPNSALAKAQSVKFVIDWSATAGAGLRPDETVAVTFNTRTPTQLPAAVATGTSLPIAYNSFAGTSRTVATQTQAERGEIVLEPTRVGVATATGRVTIDKTVDAPTFSVPVDLPSSYTFDIACTSDGDPVRLADSTGKAFAGPVRVSVDAYGDGSTVLNSPGSPLSVPLFAECVVVESPVPAGATVTVDPADGTVVADRSLAGVTGIQNPHVGAANGPVVAVTNTYTTGGFEITKAVDNGGAVNQDGDPVVYDRDYAFDVTCEYLGREILAEQVTLADGATKRYASIPGGAECSVEETDARGGTVSVEVDGAAAANPATFTVVEGTRVEVDVTNTFAVGSVRIEKDFTGPGAPAWGLEPVQLRLVCELGGVEETTVFDDTHTLRAPDDLEWEIDDLPVGAACVVSEPKNGGANRVSIQDEEFEVQAGSQAVLVAAENFFDEGSVKVTKTLSGNGAAFRAVQDGTWTMSLECTREVDGVVQTIAVPGGADRVITGAGEATWDGLPTGATCVVDEPASSPVPQQVTITPQNGEVVVPGGGASGTPVAVTVDNRFDAGFLIVNKLIDGPGEALHGGDSYEFEVECTLAGAPVLTDRVTIERDGDATSLWSDPIGPMPTGTSCHVVETEAGAADRSTGAATVVIGAGTTAEAVVATITNTYGAGEVEVTKKVEGRFADRPEVVRAAFAMTLTCQIETTGPTGATVLGTVHAADFSVRAGRTATFAGADGEPLLLPTGTRCFVEETDAGGATEVEVSHPDFASGATVTSVDTTARIGIDVTNVFDENVWDVSNAGCPDCGTSGSGGDLADSGSGVTAGWAALGVLSLLAGGSAVALARRRSRAA</sequence>
<proteinExistence type="predicted"/>
<dbReference type="Proteomes" id="UP001315860">
    <property type="component" value="Chromosome"/>
</dbReference>